<dbReference type="SUPFAM" id="SSF53720">
    <property type="entry name" value="ALDH-like"/>
    <property type="match status" value="1"/>
</dbReference>
<dbReference type="Gene3D" id="3.40.309.10">
    <property type="entry name" value="Aldehyde Dehydrogenase, Chain A, domain 2"/>
    <property type="match status" value="1"/>
</dbReference>
<evidence type="ECO:0000256" key="1">
    <source>
        <dbReference type="ARBA" id="ARBA00009986"/>
    </source>
</evidence>
<feature type="domain" description="Aldehyde dehydrogenase" evidence="5">
    <location>
        <begin position="7"/>
        <end position="438"/>
    </location>
</feature>
<dbReference type="FunFam" id="3.40.309.10:FF:000003">
    <property type="entry name" value="Aldehyde dehydrogenase"/>
    <property type="match status" value="1"/>
</dbReference>
<evidence type="ECO:0000256" key="3">
    <source>
        <dbReference type="PIRNR" id="PIRNR036492"/>
    </source>
</evidence>
<dbReference type="EMBL" id="BPWL01000010">
    <property type="protein sequence ID" value="GJJ14910.1"/>
    <property type="molecule type" value="Genomic_DNA"/>
</dbReference>
<dbReference type="Proteomes" id="UP001050691">
    <property type="component" value="Unassembled WGS sequence"/>
</dbReference>
<evidence type="ECO:0000256" key="4">
    <source>
        <dbReference type="PIRSR" id="PIRSR036492-1"/>
    </source>
</evidence>
<dbReference type="InterPro" id="IPR015590">
    <property type="entry name" value="Aldehyde_DH_dom"/>
</dbReference>
<keyword evidence="7" id="KW-1185">Reference proteome</keyword>
<dbReference type="GO" id="GO:0004029">
    <property type="term" value="F:aldehyde dehydrogenase (NAD+) activity"/>
    <property type="evidence" value="ECO:0007669"/>
    <property type="project" value="TreeGrafter"/>
</dbReference>
<dbReference type="GO" id="GO:0005737">
    <property type="term" value="C:cytoplasm"/>
    <property type="evidence" value="ECO:0007669"/>
    <property type="project" value="TreeGrafter"/>
</dbReference>
<dbReference type="PANTHER" id="PTHR43570">
    <property type="entry name" value="ALDEHYDE DEHYDROGENASE"/>
    <property type="match status" value="1"/>
</dbReference>
<dbReference type="InterPro" id="IPR016162">
    <property type="entry name" value="Ald_DH_N"/>
</dbReference>
<evidence type="ECO:0000313" key="6">
    <source>
        <dbReference type="EMBL" id="GJJ14910.1"/>
    </source>
</evidence>
<evidence type="ECO:0000256" key="2">
    <source>
        <dbReference type="ARBA" id="ARBA00023002"/>
    </source>
</evidence>
<dbReference type="InterPro" id="IPR016163">
    <property type="entry name" value="Ald_DH_C"/>
</dbReference>
<protein>
    <recommendedName>
        <fullName evidence="3">Aldehyde dehydrogenase</fullName>
    </recommendedName>
</protein>
<dbReference type="GO" id="GO:0006081">
    <property type="term" value="P:aldehyde metabolic process"/>
    <property type="evidence" value="ECO:0007669"/>
    <property type="project" value="InterPro"/>
</dbReference>
<reference evidence="6" key="1">
    <citation type="submission" date="2021-10" db="EMBL/GenBank/DDBJ databases">
        <title>De novo Genome Assembly of Clathrus columnatus (Basidiomycota, Fungi) Using Illumina and Nanopore Sequence Data.</title>
        <authorList>
            <person name="Ogiso-Tanaka E."/>
            <person name="Itagaki H."/>
            <person name="Hosoya T."/>
            <person name="Hosaka K."/>
        </authorList>
    </citation>
    <scope>NUCLEOTIDE SEQUENCE</scope>
    <source>
        <strain evidence="6">MO-923</strain>
    </source>
</reference>
<comment type="similarity">
    <text evidence="1 3">Belongs to the aldehyde dehydrogenase family.</text>
</comment>
<evidence type="ECO:0000259" key="5">
    <source>
        <dbReference type="Pfam" id="PF00171"/>
    </source>
</evidence>
<feature type="active site" evidence="4">
    <location>
        <position position="256"/>
    </location>
</feature>
<dbReference type="Pfam" id="PF00171">
    <property type="entry name" value="Aldedh"/>
    <property type="match status" value="1"/>
</dbReference>
<dbReference type="AlphaFoldDB" id="A0AAV5AKH3"/>
<dbReference type="InterPro" id="IPR012394">
    <property type="entry name" value="Aldehyde_DH_NAD(P)"/>
</dbReference>
<proteinExistence type="inferred from homology"/>
<dbReference type="InterPro" id="IPR016161">
    <property type="entry name" value="Ald_DH/histidinol_DH"/>
</dbReference>
<evidence type="ECO:0000313" key="7">
    <source>
        <dbReference type="Proteomes" id="UP001050691"/>
    </source>
</evidence>
<gene>
    <name evidence="6" type="ORF">Clacol_009180</name>
</gene>
<dbReference type="PIRSF" id="PIRSF036492">
    <property type="entry name" value="ALDH"/>
    <property type="match status" value="1"/>
</dbReference>
<dbReference type="Gene3D" id="3.40.605.10">
    <property type="entry name" value="Aldehyde Dehydrogenase, Chain A, domain 1"/>
    <property type="match status" value="1"/>
</dbReference>
<sequence>MQANIVPDTSLSELTQAHATLKRSFRSGKLRDISYRKLQLAQLAYLLQDNYIAFQESLARDFGKHPLEANIGETGVVFERTLDAINNLDKWLASEDLSHETNPMFSGFKPTLFKQSRGPVMIIGPFNAPILLTLQPLMGAIAAGCPAIIKPSDLTIHTSSLIHTLVHKYLDSDCYRVVMGGVEQVTALLQLKWSSICYTGGAQVGKIVALAAAKQMTHVTLELGGKCPVILDSNVDIDTAARRILWGKMINAGQVCISPDYVLTPRHIQDKFITSLKKAWNEFFPDGALKSPDTGGIINDRHFYRVLSMLQHTKGEIVIGGNADVKRRKLEVTVVKDVQPGDSLLDDEIFGPILAVVPVSDVDEALEYIEGNPEPLAVYVFSQDEAFKTKVRENTISGSLIYNDTFFQLNVAQLPVTGIGASGYGYQGGKYAFETFIHQRPSMDVPVEAEPHLSIRYPPYTQTTYDVLSQGLLQTEVPLPRCQDKLANGKDLLAREAPPPSHQRGVPS</sequence>
<accession>A0AAV5AKH3</accession>
<organism evidence="6 7">
    <name type="scientific">Clathrus columnatus</name>
    <dbReference type="NCBI Taxonomy" id="1419009"/>
    <lineage>
        <taxon>Eukaryota</taxon>
        <taxon>Fungi</taxon>
        <taxon>Dikarya</taxon>
        <taxon>Basidiomycota</taxon>
        <taxon>Agaricomycotina</taxon>
        <taxon>Agaricomycetes</taxon>
        <taxon>Phallomycetidae</taxon>
        <taxon>Phallales</taxon>
        <taxon>Clathraceae</taxon>
        <taxon>Clathrus</taxon>
    </lineage>
</organism>
<dbReference type="PANTHER" id="PTHR43570:SF16">
    <property type="entry name" value="ALDEHYDE DEHYDROGENASE TYPE III, ISOFORM Q"/>
    <property type="match status" value="1"/>
</dbReference>
<comment type="caution">
    <text evidence="6">The sequence shown here is derived from an EMBL/GenBank/DDBJ whole genome shotgun (WGS) entry which is preliminary data.</text>
</comment>
<name>A0AAV5AKH3_9AGAM</name>
<feature type="active site" evidence="4">
    <location>
        <position position="222"/>
    </location>
</feature>
<keyword evidence="2 3" id="KW-0560">Oxidoreductase</keyword>